<dbReference type="AlphaFoldDB" id="A0A2P7SET0"/>
<comment type="caution">
    <text evidence="1">The sequence shown here is derived from an EMBL/GenBank/DDBJ whole genome shotgun (WGS) entry which is preliminary data.</text>
</comment>
<proteinExistence type="predicted"/>
<dbReference type="EMBL" id="PXYL01000005">
    <property type="protein sequence ID" value="PSJ60977.1"/>
    <property type="molecule type" value="Genomic_DNA"/>
</dbReference>
<evidence type="ECO:0000313" key="1">
    <source>
        <dbReference type="EMBL" id="PSJ60977.1"/>
    </source>
</evidence>
<accession>A0A2P7SET0</accession>
<sequence length="211" mass="22979">MCLASATLPLAQAAQASDTPLIWTPSQTSDSSYAMRMGSHLPTELEASAGAEISFTGFQSDLAPARTANPVKFWSSVRLPSNRKDGGDAQIEVRLNGLTGRRSVWLSKSLSLDLTPDLAAQIEDLYSLDYDRTASDRRVDARASKTIRVLSKTKGTALFARSTRSTRDQEWQASVGVEQKVMRGVNLSANIDNLAAQRPSGTLRASYAQRW</sequence>
<gene>
    <name evidence="1" type="ORF">C7I85_13225</name>
</gene>
<reference evidence="1 2" key="1">
    <citation type="submission" date="2018-03" db="EMBL/GenBank/DDBJ databases">
        <title>The draft genome of Mesorhizobium soli JCM 19897.</title>
        <authorList>
            <person name="Li L."/>
            <person name="Liu L."/>
            <person name="Liang L."/>
            <person name="Wang T."/>
            <person name="Zhang X."/>
        </authorList>
    </citation>
    <scope>NUCLEOTIDE SEQUENCE [LARGE SCALE GENOMIC DNA]</scope>
    <source>
        <strain evidence="1 2">JCM 19897</strain>
    </source>
</reference>
<organism evidence="1 2">
    <name type="scientific">Pseudaminobacter soli</name>
    <name type="common">ex Li et al. 2025</name>
    <dbReference type="NCBI Taxonomy" id="1295366"/>
    <lineage>
        <taxon>Bacteria</taxon>
        <taxon>Pseudomonadati</taxon>
        <taxon>Pseudomonadota</taxon>
        <taxon>Alphaproteobacteria</taxon>
        <taxon>Hyphomicrobiales</taxon>
        <taxon>Phyllobacteriaceae</taxon>
        <taxon>Pseudaminobacter</taxon>
    </lineage>
</organism>
<dbReference type="Proteomes" id="UP000240653">
    <property type="component" value="Unassembled WGS sequence"/>
</dbReference>
<protein>
    <submittedName>
        <fullName evidence="1">Uncharacterized protein</fullName>
    </submittedName>
</protein>
<name>A0A2P7SET0_9HYPH</name>
<keyword evidence="2" id="KW-1185">Reference proteome</keyword>
<evidence type="ECO:0000313" key="2">
    <source>
        <dbReference type="Proteomes" id="UP000240653"/>
    </source>
</evidence>